<keyword evidence="4 8" id="KW-0863">Zinc-finger</keyword>
<reference evidence="11 12" key="1">
    <citation type="journal article" date="2019" name="Nat. Ecol. Evol.">
        <title>Megaphylogeny resolves global patterns of mushroom evolution.</title>
        <authorList>
            <person name="Varga T."/>
            <person name="Krizsan K."/>
            <person name="Foldi C."/>
            <person name="Dima B."/>
            <person name="Sanchez-Garcia M."/>
            <person name="Sanchez-Ramirez S."/>
            <person name="Szollosi G.J."/>
            <person name="Szarkandi J.G."/>
            <person name="Papp V."/>
            <person name="Albert L."/>
            <person name="Andreopoulos W."/>
            <person name="Angelini C."/>
            <person name="Antonin V."/>
            <person name="Barry K.W."/>
            <person name="Bougher N.L."/>
            <person name="Buchanan P."/>
            <person name="Buyck B."/>
            <person name="Bense V."/>
            <person name="Catcheside P."/>
            <person name="Chovatia M."/>
            <person name="Cooper J."/>
            <person name="Damon W."/>
            <person name="Desjardin D."/>
            <person name="Finy P."/>
            <person name="Geml J."/>
            <person name="Haridas S."/>
            <person name="Hughes K."/>
            <person name="Justo A."/>
            <person name="Karasinski D."/>
            <person name="Kautmanova I."/>
            <person name="Kiss B."/>
            <person name="Kocsube S."/>
            <person name="Kotiranta H."/>
            <person name="LaButti K.M."/>
            <person name="Lechner B.E."/>
            <person name="Liimatainen K."/>
            <person name="Lipzen A."/>
            <person name="Lukacs Z."/>
            <person name="Mihaltcheva S."/>
            <person name="Morgado L.N."/>
            <person name="Niskanen T."/>
            <person name="Noordeloos M.E."/>
            <person name="Ohm R.A."/>
            <person name="Ortiz-Santana B."/>
            <person name="Ovrebo C."/>
            <person name="Racz N."/>
            <person name="Riley R."/>
            <person name="Savchenko A."/>
            <person name="Shiryaev A."/>
            <person name="Soop K."/>
            <person name="Spirin V."/>
            <person name="Szebenyi C."/>
            <person name="Tomsovsky M."/>
            <person name="Tulloss R.E."/>
            <person name="Uehling J."/>
            <person name="Grigoriev I.V."/>
            <person name="Vagvolgyi C."/>
            <person name="Papp T."/>
            <person name="Martin F.M."/>
            <person name="Miettinen O."/>
            <person name="Hibbett D.S."/>
            <person name="Nagy L.G."/>
        </authorList>
    </citation>
    <scope>NUCLEOTIDE SEQUENCE [LARGE SCALE GENOMIC DNA]</scope>
    <source>
        <strain evidence="11 12">HHB13444</strain>
    </source>
</reference>
<dbReference type="PANTHER" id="PTHR24404:SF110">
    <property type="entry name" value="C2H2-TYPE DOMAIN-CONTAINING PROTEIN"/>
    <property type="match status" value="1"/>
</dbReference>
<keyword evidence="5" id="KW-0862">Zinc</keyword>
<dbReference type="STRING" id="1314778.A0A5C3PYH6"/>
<proteinExistence type="predicted"/>
<dbReference type="PROSITE" id="PS50157">
    <property type="entry name" value="ZINC_FINGER_C2H2_2"/>
    <property type="match status" value="2"/>
</dbReference>
<feature type="region of interest" description="Disordered" evidence="9">
    <location>
        <begin position="240"/>
        <end position="340"/>
    </location>
</feature>
<feature type="region of interest" description="Disordered" evidence="9">
    <location>
        <begin position="55"/>
        <end position="221"/>
    </location>
</feature>
<evidence type="ECO:0000313" key="12">
    <source>
        <dbReference type="Proteomes" id="UP000308197"/>
    </source>
</evidence>
<dbReference type="GO" id="GO:0005634">
    <property type="term" value="C:nucleus"/>
    <property type="evidence" value="ECO:0007669"/>
    <property type="project" value="UniProtKB-SubCell"/>
</dbReference>
<accession>A0A5C3PYH6</accession>
<evidence type="ECO:0000256" key="5">
    <source>
        <dbReference type="ARBA" id="ARBA00022833"/>
    </source>
</evidence>
<evidence type="ECO:0000256" key="1">
    <source>
        <dbReference type="ARBA" id="ARBA00004123"/>
    </source>
</evidence>
<organism evidence="11 12">
    <name type="scientific">Polyporus arcularius HHB13444</name>
    <dbReference type="NCBI Taxonomy" id="1314778"/>
    <lineage>
        <taxon>Eukaryota</taxon>
        <taxon>Fungi</taxon>
        <taxon>Dikarya</taxon>
        <taxon>Basidiomycota</taxon>
        <taxon>Agaricomycotina</taxon>
        <taxon>Agaricomycetes</taxon>
        <taxon>Polyporales</taxon>
        <taxon>Polyporaceae</taxon>
        <taxon>Polyporus</taxon>
    </lineage>
</organism>
<evidence type="ECO:0000256" key="9">
    <source>
        <dbReference type="SAM" id="MobiDB-lite"/>
    </source>
</evidence>
<comment type="subcellular location">
    <subcellularLocation>
        <location evidence="1">Nucleus</location>
    </subcellularLocation>
</comment>
<dbReference type="GO" id="GO:0006357">
    <property type="term" value="P:regulation of transcription by RNA polymerase II"/>
    <property type="evidence" value="ECO:0007669"/>
    <property type="project" value="TreeGrafter"/>
</dbReference>
<dbReference type="InterPro" id="IPR036236">
    <property type="entry name" value="Znf_C2H2_sf"/>
</dbReference>
<dbReference type="InParanoid" id="A0A5C3PYH6"/>
<keyword evidence="3" id="KW-0677">Repeat</keyword>
<gene>
    <name evidence="11" type="ORF">K466DRAFT_596355</name>
</gene>
<dbReference type="EMBL" id="ML211027">
    <property type="protein sequence ID" value="TFK91163.1"/>
    <property type="molecule type" value="Genomic_DNA"/>
</dbReference>
<feature type="compositionally biased region" description="Low complexity" evidence="9">
    <location>
        <begin position="130"/>
        <end position="154"/>
    </location>
</feature>
<dbReference type="Pfam" id="PF00096">
    <property type="entry name" value="zf-C2H2"/>
    <property type="match status" value="2"/>
</dbReference>
<dbReference type="Gene3D" id="3.30.160.60">
    <property type="entry name" value="Classic Zinc Finger"/>
    <property type="match status" value="2"/>
</dbReference>
<keyword evidence="6" id="KW-0238">DNA-binding</keyword>
<dbReference type="SMART" id="SM00355">
    <property type="entry name" value="ZnF_C2H2"/>
    <property type="match status" value="2"/>
</dbReference>
<dbReference type="GO" id="GO:0003700">
    <property type="term" value="F:DNA-binding transcription factor activity"/>
    <property type="evidence" value="ECO:0007669"/>
    <property type="project" value="TreeGrafter"/>
</dbReference>
<feature type="compositionally biased region" description="Polar residues" evidence="9">
    <location>
        <begin position="318"/>
        <end position="338"/>
    </location>
</feature>
<feature type="compositionally biased region" description="Low complexity" evidence="9">
    <location>
        <begin position="107"/>
        <end position="121"/>
    </location>
</feature>
<sequence length="482" mass="50601">MVRQQAKQTSDEKKESKKKTSSAPSSSVKKKPDTGSWPCKMDGCKKVFAREADLKRHQRTTKTHSVPGFQCPQCDATFTRTDALRRHQKSRHNGVVIEPEPEKGKSADGASSGSRSPSPAGTVSVGQGEGSPNGSPPAGSNAGSSSRTSSYYRSHTIQDSYYSGYSPVHRPPPPGMMMMDPNYPPTPIGLPTSATRGNWQPTPAPAAAPPPHWGPDSQGMPPPPPGMYIPYYAAPYYRPPGMPMPPHPSQINPELLEQSNGHTNGVGPPESALRNTSAEAPRDASVSHDADMSGAGSVHATSSTREEAVGPPPEPLSASANHDGTTSSAEANGTETPDASTLMAAAALQAVLAYQKEQEIREAVASQTLLQSEAASQSPPQAAHAVKTEVPQPELPAQVVSVTEAGPSAVPVQVSVQEDDDADAIGEPDSEMLDESAHTQERGPAMPPPPPPMDELVTEDGLSMLNPAELLTQESLASPPPS</sequence>
<feature type="region of interest" description="Disordered" evidence="9">
    <location>
        <begin position="1"/>
        <end position="42"/>
    </location>
</feature>
<keyword evidence="7" id="KW-0539">Nucleus</keyword>
<evidence type="ECO:0000313" key="11">
    <source>
        <dbReference type="EMBL" id="TFK91163.1"/>
    </source>
</evidence>
<evidence type="ECO:0000256" key="3">
    <source>
        <dbReference type="ARBA" id="ARBA00022737"/>
    </source>
</evidence>
<feature type="compositionally biased region" description="Acidic residues" evidence="9">
    <location>
        <begin position="417"/>
        <end position="434"/>
    </location>
</feature>
<dbReference type="Proteomes" id="UP000308197">
    <property type="component" value="Unassembled WGS sequence"/>
</dbReference>
<dbReference type="PROSITE" id="PS00028">
    <property type="entry name" value="ZINC_FINGER_C2H2_1"/>
    <property type="match status" value="1"/>
</dbReference>
<dbReference type="AlphaFoldDB" id="A0A5C3PYH6"/>
<feature type="compositionally biased region" description="Pro residues" evidence="9">
    <location>
        <begin position="202"/>
        <end position="213"/>
    </location>
</feature>
<dbReference type="PANTHER" id="PTHR24404">
    <property type="entry name" value="ZINC FINGER PROTEIN"/>
    <property type="match status" value="1"/>
</dbReference>
<evidence type="ECO:0000256" key="6">
    <source>
        <dbReference type="ARBA" id="ARBA00023125"/>
    </source>
</evidence>
<feature type="compositionally biased region" description="Low complexity" evidence="9">
    <location>
        <begin position="371"/>
        <end position="385"/>
    </location>
</feature>
<keyword evidence="2" id="KW-0479">Metal-binding</keyword>
<dbReference type="InterPro" id="IPR013087">
    <property type="entry name" value="Znf_C2H2_type"/>
</dbReference>
<dbReference type="SUPFAM" id="SSF57667">
    <property type="entry name" value="beta-beta-alpha zinc fingers"/>
    <property type="match status" value="1"/>
</dbReference>
<feature type="compositionally biased region" description="Polar residues" evidence="9">
    <location>
        <begin position="249"/>
        <end position="263"/>
    </location>
</feature>
<protein>
    <recommendedName>
        <fullName evidence="10">C2H2-type domain-containing protein</fullName>
    </recommendedName>
</protein>
<feature type="domain" description="C2H2-type" evidence="10">
    <location>
        <begin position="37"/>
        <end position="65"/>
    </location>
</feature>
<dbReference type="GO" id="GO:0008270">
    <property type="term" value="F:zinc ion binding"/>
    <property type="evidence" value="ECO:0007669"/>
    <property type="project" value="UniProtKB-KW"/>
</dbReference>
<evidence type="ECO:0000259" key="10">
    <source>
        <dbReference type="PROSITE" id="PS50157"/>
    </source>
</evidence>
<feature type="region of interest" description="Disordered" evidence="9">
    <location>
        <begin position="413"/>
        <end position="482"/>
    </location>
</feature>
<feature type="region of interest" description="Disordered" evidence="9">
    <location>
        <begin position="371"/>
        <end position="396"/>
    </location>
</feature>
<keyword evidence="12" id="KW-1185">Reference proteome</keyword>
<evidence type="ECO:0000256" key="7">
    <source>
        <dbReference type="ARBA" id="ARBA00023242"/>
    </source>
</evidence>
<feature type="domain" description="C2H2-type" evidence="10">
    <location>
        <begin position="69"/>
        <end position="94"/>
    </location>
</feature>
<evidence type="ECO:0000256" key="8">
    <source>
        <dbReference type="PROSITE-ProRule" id="PRU00042"/>
    </source>
</evidence>
<feature type="compositionally biased region" description="Basic and acidic residues" evidence="9">
    <location>
        <begin position="280"/>
        <end position="291"/>
    </location>
</feature>
<evidence type="ECO:0000256" key="4">
    <source>
        <dbReference type="ARBA" id="ARBA00022771"/>
    </source>
</evidence>
<evidence type="ECO:0000256" key="2">
    <source>
        <dbReference type="ARBA" id="ARBA00022723"/>
    </source>
</evidence>
<dbReference type="InterPro" id="IPR050589">
    <property type="entry name" value="Ikaros_C2H2-ZF"/>
</dbReference>
<dbReference type="GO" id="GO:0000978">
    <property type="term" value="F:RNA polymerase II cis-regulatory region sequence-specific DNA binding"/>
    <property type="evidence" value="ECO:0007669"/>
    <property type="project" value="TreeGrafter"/>
</dbReference>
<name>A0A5C3PYH6_9APHY</name>